<sequence>MAPLENSTDNANNGDNTSIRMIPSLIVLDHNHPLYLHASDGLGSMSVGLILTGMENYSLWSRVMKVALLGKTKLCLVDGSTEDFGPNLGTTEYIEQLEYQRLLQFLMGLNDNFKQARSQILLMPSLPSIHKAYSMVVREESRKSFTGGTYGQTGHNNPTALFTAQSISKPRRNYSLECDFCHMKGHTRNECYKLMRCEFCNKTRHLKENCYKIISYPSDFKQKKKANVVMIDGSGQQGVIASPTTSIYQPSSNVKPAQFFTKEQYNQLLQLLNKGSTAGTSANMADKCFCGNVALCENLKLCKWIVDTGATNHMIGDKSLLKNETSVGNFGQVQLPNGDSTSISHMGNVNSQEDLLSGRVKEIGRREEDLYILSTALGKTVNTAFAATRKEGGHDKFAPRVMRSVFLGYAAHQKGYRLLDLENRVFFIRRDVVFYEDIFPFHIAEGSSKSLFLDKIPVPRQDFDEELKVVSSATDTHIEGTNMSCSPSLTPVILDEQDISHPIEYNSMDSPDDSLILPDDGEPRKSTRVSKPPIWLMDYARDDKRSSTICCTYPISEVIGYDSISSRYQSYLANFSVEMEPTLYSEAVKDKRWVEAMQAEIKALDDNKTWELVSLPQGQKAIGCK</sequence>
<name>A0AC58S5U1_TOBAC</name>
<accession>A0AC58S5U1</accession>
<dbReference type="RefSeq" id="XP_075080353.1">
    <property type="nucleotide sequence ID" value="XM_075224252.1"/>
</dbReference>
<reference evidence="1" key="1">
    <citation type="journal article" date="2014" name="Nat. Commun.">
        <title>The tobacco genome sequence and its comparison with those of tomato and potato.</title>
        <authorList>
            <person name="Sierro N."/>
            <person name="Battey J.N."/>
            <person name="Ouadi S."/>
            <person name="Bakaher N."/>
            <person name="Bovet L."/>
            <person name="Willig A."/>
            <person name="Goepfert S."/>
            <person name="Peitsch M.C."/>
            <person name="Ivanov N.V."/>
        </authorList>
    </citation>
    <scope>NUCLEOTIDE SEQUENCE [LARGE SCALE GENOMIC DNA]</scope>
</reference>
<keyword evidence="1" id="KW-1185">Reference proteome</keyword>
<reference evidence="2" key="2">
    <citation type="submission" date="2025-08" db="UniProtKB">
        <authorList>
            <consortium name="RefSeq"/>
        </authorList>
    </citation>
    <scope>IDENTIFICATION</scope>
    <source>
        <tissue evidence="2">Leaf</tissue>
    </source>
</reference>
<evidence type="ECO:0000313" key="1">
    <source>
        <dbReference type="Proteomes" id="UP000790787"/>
    </source>
</evidence>
<gene>
    <name evidence="2" type="primary">LOC142165871</name>
</gene>
<organism evidence="1 2">
    <name type="scientific">Nicotiana tabacum</name>
    <name type="common">Common tobacco</name>
    <dbReference type="NCBI Taxonomy" id="4097"/>
    <lineage>
        <taxon>Eukaryota</taxon>
        <taxon>Viridiplantae</taxon>
        <taxon>Streptophyta</taxon>
        <taxon>Embryophyta</taxon>
        <taxon>Tracheophyta</taxon>
        <taxon>Spermatophyta</taxon>
        <taxon>Magnoliopsida</taxon>
        <taxon>eudicotyledons</taxon>
        <taxon>Gunneridae</taxon>
        <taxon>Pentapetalae</taxon>
        <taxon>asterids</taxon>
        <taxon>lamiids</taxon>
        <taxon>Solanales</taxon>
        <taxon>Solanaceae</taxon>
        <taxon>Nicotianoideae</taxon>
        <taxon>Nicotianeae</taxon>
        <taxon>Nicotiana</taxon>
    </lineage>
</organism>
<dbReference type="Proteomes" id="UP000790787">
    <property type="component" value="Chromosome 11"/>
</dbReference>
<evidence type="ECO:0000313" key="2">
    <source>
        <dbReference type="RefSeq" id="XP_075080353.1"/>
    </source>
</evidence>
<protein>
    <submittedName>
        <fullName evidence="2">Uncharacterized protein LOC142165871</fullName>
    </submittedName>
</protein>
<proteinExistence type="predicted"/>